<name>S5XWD5_PARAH</name>
<protein>
    <recommendedName>
        <fullName evidence="5">NlpC/P60 domain-containing protein</fullName>
    </recommendedName>
</protein>
<evidence type="ECO:0000313" key="6">
    <source>
        <dbReference type="EMBL" id="AGT07715.1"/>
    </source>
</evidence>
<dbReference type="PATRIC" id="fig|1367847.3.peg.557"/>
<dbReference type="GO" id="GO:0006508">
    <property type="term" value="P:proteolysis"/>
    <property type="evidence" value="ECO:0007669"/>
    <property type="project" value="UniProtKB-KW"/>
</dbReference>
<dbReference type="EMBL" id="CP006650">
    <property type="protein sequence ID" value="AGT07715.1"/>
    <property type="molecule type" value="Genomic_DNA"/>
</dbReference>
<evidence type="ECO:0000256" key="2">
    <source>
        <dbReference type="ARBA" id="ARBA00022670"/>
    </source>
</evidence>
<evidence type="ECO:0000256" key="3">
    <source>
        <dbReference type="ARBA" id="ARBA00022801"/>
    </source>
</evidence>
<gene>
    <name evidence="6" type="ORF">JCM7686_0606</name>
</gene>
<feature type="domain" description="NlpC/P60" evidence="5">
    <location>
        <begin position="4"/>
        <end position="149"/>
    </location>
</feature>
<dbReference type="RefSeq" id="WP_020949354.1">
    <property type="nucleotide sequence ID" value="NC_022041.1"/>
</dbReference>
<evidence type="ECO:0000313" key="7">
    <source>
        <dbReference type="Proteomes" id="UP000015480"/>
    </source>
</evidence>
<keyword evidence="7" id="KW-1185">Reference proteome</keyword>
<proteinExistence type="inferred from homology"/>
<dbReference type="Gene3D" id="3.90.1720.10">
    <property type="entry name" value="endopeptidase domain like (from Nostoc punctiforme)"/>
    <property type="match status" value="1"/>
</dbReference>
<dbReference type="NCBIfam" id="TIGR02219">
    <property type="entry name" value="phage_NlpC_fam"/>
    <property type="match status" value="1"/>
</dbReference>
<dbReference type="Proteomes" id="UP000015480">
    <property type="component" value="Chromosome"/>
</dbReference>
<dbReference type="SUPFAM" id="SSF54001">
    <property type="entry name" value="Cysteine proteinases"/>
    <property type="match status" value="1"/>
</dbReference>
<dbReference type="PROSITE" id="PS51935">
    <property type="entry name" value="NLPC_P60"/>
    <property type="match status" value="1"/>
</dbReference>
<dbReference type="KEGG" id="pami:JCM7686_0606"/>
<keyword evidence="4" id="KW-0788">Thiol protease</keyword>
<organism evidence="6 7">
    <name type="scientific">Paracoccus aminophilus JCM 7686</name>
    <dbReference type="NCBI Taxonomy" id="1367847"/>
    <lineage>
        <taxon>Bacteria</taxon>
        <taxon>Pseudomonadati</taxon>
        <taxon>Pseudomonadota</taxon>
        <taxon>Alphaproteobacteria</taxon>
        <taxon>Rhodobacterales</taxon>
        <taxon>Paracoccaceae</taxon>
        <taxon>Paracoccus</taxon>
    </lineage>
</organism>
<sequence>MTPDLGRADVVAEARRWIGTPYVHQGSVCGAGADCLGLIRGIWRALHGHEPEALPAYTPDWGELGQGELGRSELLLAGLMRHLRPAGREALGDVLVFRMRTGAIAKHLGLLTQTGAGARFVHAYDRHGVVESPLSGPWRARIAARFIFPPL</sequence>
<dbReference type="eggNOG" id="COG0791">
    <property type="taxonomic scope" value="Bacteria"/>
</dbReference>
<reference evidence="6 7" key="1">
    <citation type="journal article" date="2014" name="BMC Genomics">
        <title>Architecture and functions of a multipartite genome of the methylotrophic bacterium Paracoccus aminophilus JCM 7686, containing primary and secondary chromids.</title>
        <authorList>
            <person name="Dziewit L."/>
            <person name="Czarnecki J."/>
            <person name="Wibberg D."/>
            <person name="Radlinska M."/>
            <person name="Mrozek P."/>
            <person name="Szymczak M."/>
            <person name="Schluter A."/>
            <person name="Puhler A."/>
            <person name="Bartosik D."/>
        </authorList>
    </citation>
    <scope>NUCLEOTIDE SEQUENCE [LARGE SCALE GENOMIC DNA]</scope>
    <source>
        <strain evidence="6">JCM 7686</strain>
    </source>
</reference>
<keyword evidence="3" id="KW-0378">Hydrolase</keyword>
<dbReference type="HOGENOM" id="CLU_115301_1_0_5"/>
<accession>S5XWD5</accession>
<dbReference type="OrthoDB" id="6058745at2"/>
<evidence type="ECO:0000256" key="4">
    <source>
        <dbReference type="ARBA" id="ARBA00022807"/>
    </source>
</evidence>
<dbReference type="InterPro" id="IPR000064">
    <property type="entry name" value="NLP_P60_dom"/>
</dbReference>
<keyword evidence="2" id="KW-0645">Protease</keyword>
<dbReference type="InterPro" id="IPR038765">
    <property type="entry name" value="Papain-like_cys_pep_sf"/>
</dbReference>
<evidence type="ECO:0000256" key="1">
    <source>
        <dbReference type="ARBA" id="ARBA00007074"/>
    </source>
</evidence>
<dbReference type="GO" id="GO:0008234">
    <property type="term" value="F:cysteine-type peptidase activity"/>
    <property type="evidence" value="ECO:0007669"/>
    <property type="project" value="UniProtKB-KW"/>
</dbReference>
<dbReference type="STRING" id="1367847.JCM7686_0606"/>
<comment type="similarity">
    <text evidence="1">Belongs to the peptidase C40 family.</text>
</comment>
<evidence type="ECO:0000259" key="5">
    <source>
        <dbReference type="PROSITE" id="PS51935"/>
    </source>
</evidence>
<dbReference type="AlphaFoldDB" id="S5XWD5"/>
<dbReference type="InterPro" id="IPR011929">
    <property type="entry name" value="Phage_pept_NlpC/P60"/>
</dbReference>